<dbReference type="PANTHER" id="PTHR30273">
    <property type="entry name" value="PERIPLASMIC SIGNAL SENSOR AND SIGMA FACTOR ACTIVATOR FECR-RELATED"/>
    <property type="match status" value="1"/>
</dbReference>
<comment type="caution">
    <text evidence="4">The sequence shown here is derived from an EMBL/GenBank/DDBJ whole genome shotgun (WGS) entry which is preliminary data.</text>
</comment>
<dbReference type="Pfam" id="PF04773">
    <property type="entry name" value="FecR"/>
    <property type="match status" value="1"/>
</dbReference>
<sequence>MDMKTTKNEHDVFLAHWMDGQLSDSAFKKVVGDEEFKIYNKIKAGIGVYEHLQKPLDDTYAKIQARIKDKRNAQSKTKTINLYVKVAMAIAATIVLFLSATFFLKTSNVEYASNFGELKTVALLDGSEVILNAKSNLKYNKKDWKHKREVFLDGEAFFKVTKGKTFTVVTKNGTVTVLGTQFNVNTSPSFFEVTCYKGKVKVTSNNKEFILTPNLSVRNTNGVFEKETLHELDANPSWIHGESSFRRVPLKQVMMALEKQFNITFSAKNIDDTVLFTGSFDNKDLNTALSSVFDTVNIKYTILDKKILLSE</sequence>
<keyword evidence="5" id="KW-1185">Reference proteome</keyword>
<dbReference type="AlphaFoldDB" id="A0A8J3BKU0"/>
<dbReference type="Proteomes" id="UP000612329">
    <property type="component" value="Unassembled WGS sequence"/>
</dbReference>
<dbReference type="Pfam" id="PF16344">
    <property type="entry name" value="FecR_C"/>
    <property type="match status" value="1"/>
</dbReference>
<protein>
    <recommendedName>
        <fullName evidence="6">FecR family protein</fullName>
    </recommendedName>
</protein>
<dbReference type="Gene3D" id="3.55.50.30">
    <property type="match status" value="1"/>
</dbReference>
<dbReference type="EMBL" id="BMNR01000005">
    <property type="protein sequence ID" value="GGK28233.1"/>
    <property type="molecule type" value="Genomic_DNA"/>
</dbReference>
<reference evidence="4" key="2">
    <citation type="submission" date="2020-09" db="EMBL/GenBank/DDBJ databases">
        <authorList>
            <person name="Sun Q."/>
            <person name="Ohkuma M."/>
        </authorList>
    </citation>
    <scope>NUCLEOTIDE SEQUENCE</scope>
    <source>
        <strain evidence="4">JCM 12862</strain>
    </source>
</reference>
<feature type="domain" description="FecR protein" evidence="2">
    <location>
        <begin position="112"/>
        <end position="201"/>
    </location>
</feature>
<gene>
    <name evidence="4" type="ORF">GCM10007962_23110</name>
</gene>
<keyword evidence="1" id="KW-1133">Transmembrane helix</keyword>
<dbReference type="InterPro" id="IPR012373">
    <property type="entry name" value="Ferrdict_sens_TM"/>
</dbReference>
<evidence type="ECO:0000313" key="5">
    <source>
        <dbReference type="Proteomes" id="UP000612329"/>
    </source>
</evidence>
<organism evidence="4 5">
    <name type="scientific">Yeosuana aromativorans</name>
    <dbReference type="NCBI Taxonomy" id="288019"/>
    <lineage>
        <taxon>Bacteria</taxon>
        <taxon>Pseudomonadati</taxon>
        <taxon>Bacteroidota</taxon>
        <taxon>Flavobacteriia</taxon>
        <taxon>Flavobacteriales</taxon>
        <taxon>Flavobacteriaceae</taxon>
        <taxon>Yeosuana</taxon>
    </lineage>
</organism>
<evidence type="ECO:0000256" key="1">
    <source>
        <dbReference type="SAM" id="Phobius"/>
    </source>
</evidence>
<feature type="transmembrane region" description="Helical" evidence="1">
    <location>
        <begin position="80"/>
        <end position="104"/>
    </location>
</feature>
<evidence type="ECO:0000259" key="3">
    <source>
        <dbReference type="Pfam" id="PF16344"/>
    </source>
</evidence>
<keyword evidence="1" id="KW-0472">Membrane</keyword>
<evidence type="ECO:0008006" key="6">
    <source>
        <dbReference type="Google" id="ProtNLM"/>
    </source>
</evidence>
<evidence type="ECO:0000259" key="2">
    <source>
        <dbReference type="Pfam" id="PF04773"/>
    </source>
</evidence>
<dbReference type="Gene3D" id="2.60.120.1440">
    <property type="match status" value="1"/>
</dbReference>
<dbReference type="InterPro" id="IPR006860">
    <property type="entry name" value="FecR"/>
</dbReference>
<evidence type="ECO:0000313" key="4">
    <source>
        <dbReference type="EMBL" id="GGK28233.1"/>
    </source>
</evidence>
<dbReference type="GO" id="GO:0016989">
    <property type="term" value="F:sigma factor antagonist activity"/>
    <property type="evidence" value="ECO:0007669"/>
    <property type="project" value="TreeGrafter"/>
</dbReference>
<proteinExistence type="predicted"/>
<feature type="domain" description="Protein FecR C-terminal" evidence="3">
    <location>
        <begin position="244"/>
        <end position="308"/>
    </location>
</feature>
<reference evidence="4" key="1">
    <citation type="journal article" date="2014" name="Int. J. Syst. Evol. Microbiol.">
        <title>Complete genome sequence of Corynebacterium casei LMG S-19264T (=DSM 44701T), isolated from a smear-ripened cheese.</title>
        <authorList>
            <consortium name="US DOE Joint Genome Institute (JGI-PGF)"/>
            <person name="Walter F."/>
            <person name="Albersmeier A."/>
            <person name="Kalinowski J."/>
            <person name="Ruckert C."/>
        </authorList>
    </citation>
    <scope>NUCLEOTIDE SEQUENCE</scope>
    <source>
        <strain evidence="4">JCM 12862</strain>
    </source>
</reference>
<dbReference type="InterPro" id="IPR032508">
    <property type="entry name" value="FecR_C"/>
</dbReference>
<dbReference type="PANTHER" id="PTHR30273:SF2">
    <property type="entry name" value="PROTEIN FECR"/>
    <property type="match status" value="1"/>
</dbReference>
<accession>A0A8J3BKU0</accession>
<keyword evidence="1" id="KW-0812">Transmembrane</keyword>
<name>A0A8J3BKU0_9FLAO</name>